<dbReference type="EMBL" id="CP155447">
    <property type="protein sequence ID" value="XBH03251.1"/>
    <property type="molecule type" value="Genomic_DNA"/>
</dbReference>
<gene>
    <name evidence="2" type="ORF">V5E97_33830</name>
</gene>
<accession>A0AAU7CDK2</accession>
<name>A0AAU7CDK2_9BACT</name>
<evidence type="ECO:0000313" key="2">
    <source>
        <dbReference type="EMBL" id="XBH03251.1"/>
    </source>
</evidence>
<dbReference type="AlphaFoldDB" id="A0AAU7CDK2"/>
<protein>
    <submittedName>
        <fullName evidence="2">Uncharacterized protein</fullName>
    </submittedName>
</protein>
<feature type="compositionally biased region" description="Low complexity" evidence="1">
    <location>
        <begin position="213"/>
        <end position="224"/>
    </location>
</feature>
<organism evidence="2">
    <name type="scientific">Singulisphaera sp. Ch08</name>
    <dbReference type="NCBI Taxonomy" id="3120278"/>
    <lineage>
        <taxon>Bacteria</taxon>
        <taxon>Pseudomonadati</taxon>
        <taxon>Planctomycetota</taxon>
        <taxon>Planctomycetia</taxon>
        <taxon>Isosphaerales</taxon>
        <taxon>Isosphaeraceae</taxon>
        <taxon>Singulisphaera</taxon>
    </lineage>
</organism>
<proteinExistence type="predicted"/>
<reference evidence="2" key="1">
    <citation type="submission" date="2024-05" db="EMBL/GenBank/DDBJ databases">
        <title>Planctomycetes of the genus Singulisphaera possess chitinolytic capabilities.</title>
        <authorList>
            <person name="Ivanova A."/>
        </authorList>
    </citation>
    <scope>NUCLEOTIDE SEQUENCE</scope>
    <source>
        <strain evidence="2">Ch08T</strain>
    </source>
</reference>
<dbReference type="RefSeq" id="WP_406695987.1">
    <property type="nucleotide sequence ID" value="NZ_CP155447.1"/>
</dbReference>
<evidence type="ECO:0000256" key="1">
    <source>
        <dbReference type="SAM" id="MobiDB-lite"/>
    </source>
</evidence>
<feature type="region of interest" description="Disordered" evidence="1">
    <location>
        <begin position="189"/>
        <end position="224"/>
    </location>
</feature>
<sequence length="224" mass="24098">MSEESLIHLVEKTPGELCQTIELGEASRELLRDDPTAKQFLRLLVETQEFPDAARFWAHALPKREAVWWACVCARIVMAEGAPLPQHVALEAAEAWCTDPTEENRRKTMPASDAAGLGTPAGCAAAAAFWSGGSLAPPDVPVVPPGEELTAHGVAGSVMLAAVRSEPEKAPEKYKTFFEQGLGVAEGTVRWSEPVIQTPSPTRSKASSDDRSSSQPSRPAINWD</sequence>
<dbReference type="Pfam" id="PF22011">
    <property type="entry name" value="DUF6931"/>
    <property type="match status" value="1"/>
</dbReference>
<dbReference type="InterPro" id="IPR053855">
    <property type="entry name" value="DUF6931"/>
</dbReference>